<evidence type="ECO:0000313" key="7">
    <source>
        <dbReference type="Proteomes" id="UP000272942"/>
    </source>
</evidence>
<dbReference type="Proteomes" id="UP000272942">
    <property type="component" value="Unassembled WGS sequence"/>
</dbReference>
<name>A0A183AEH6_9TREM</name>
<dbReference type="InterPro" id="IPR007110">
    <property type="entry name" value="Ig-like_dom"/>
</dbReference>
<dbReference type="InterPro" id="IPR013783">
    <property type="entry name" value="Ig-like_fold"/>
</dbReference>
<proteinExistence type="predicted"/>
<evidence type="ECO:0000256" key="2">
    <source>
        <dbReference type="ARBA" id="ARBA00023157"/>
    </source>
</evidence>
<dbReference type="PROSITE" id="PS50835">
    <property type="entry name" value="IG_LIKE"/>
    <property type="match status" value="2"/>
</dbReference>
<organism evidence="8">
    <name type="scientific">Echinostoma caproni</name>
    <dbReference type="NCBI Taxonomy" id="27848"/>
    <lineage>
        <taxon>Eukaryota</taxon>
        <taxon>Metazoa</taxon>
        <taxon>Spiralia</taxon>
        <taxon>Lophotrochozoa</taxon>
        <taxon>Platyhelminthes</taxon>
        <taxon>Trematoda</taxon>
        <taxon>Digenea</taxon>
        <taxon>Plagiorchiida</taxon>
        <taxon>Echinostomata</taxon>
        <taxon>Echinostomatoidea</taxon>
        <taxon>Echinostomatidae</taxon>
        <taxon>Echinostoma</taxon>
    </lineage>
</organism>
<protein>
    <submittedName>
        <fullName evidence="8">Ig-like domain-containing protein</fullName>
    </submittedName>
</protein>
<dbReference type="InterPro" id="IPR003598">
    <property type="entry name" value="Ig_sub2"/>
</dbReference>
<keyword evidence="1" id="KW-0732">Signal</keyword>
<dbReference type="CDD" id="cd00096">
    <property type="entry name" value="Ig"/>
    <property type="match status" value="2"/>
</dbReference>
<dbReference type="PANTHER" id="PTHR44337">
    <property type="entry name" value="CARCINOEMBRYONIC ANTIGEN-RELATED CELL ADHESION MOLECULE 8"/>
    <property type="match status" value="1"/>
</dbReference>
<gene>
    <name evidence="6" type="ORF">ECPE_LOCUS5361</name>
</gene>
<dbReference type="InterPro" id="IPR036179">
    <property type="entry name" value="Ig-like_dom_sf"/>
</dbReference>
<keyword evidence="3" id="KW-0325">Glycoprotein</keyword>
<evidence type="ECO:0000256" key="1">
    <source>
        <dbReference type="ARBA" id="ARBA00022729"/>
    </source>
</evidence>
<evidence type="ECO:0000256" key="3">
    <source>
        <dbReference type="ARBA" id="ARBA00023180"/>
    </source>
</evidence>
<evidence type="ECO:0000313" key="6">
    <source>
        <dbReference type="EMBL" id="VDP75316.1"/>
    </source>
</evidence>
<evidence type="ECO:0000256" key="4">
    <source>
        <dbReference type="ARBA" id="ARBA00023319"/>
    </source>
</evidence>
<dbReference type="Pfam" id="PF13927">
    <property type="entry name" value="Ig_3"/>
    <property type="match status" value="2"/>
</dbReference>
<sequence>MLGASSDSFYFTVNPNDQDVEEGQPLRLRCAVTPSKDIYYSWLHNGTRINMDRENGRRYLEVDSNLQILHADRELDQGLYQCQALNRSSTFTTASQEAKINIYWMEPDVRVVLVKPTQYEDIRFGQEVEFACDAEANPPLGQANIKWYHNGNASALNGVQLLDSDSKLAISNFDHHHTNYYTCETSWPGSPEKYVFLFQVEMATLYTPKRSDFSPRLKKNQPYVVQIGADAELRYYFDQSPANSFATDHMSNPAPMLQ</sequence>
<dbReference type="WBParaSite" id="ECPE_0000537401-mRNA-1">
    <property type="protein sequence ID" value="ECPE_0000537401-mRNA-1"/>
    <property type="gene ID" value="ECPE_0000537401"/>
</dbReference>
<dbReference type="Gene3D" id="2.60.40.10">
    <property type="entry name" value="Immunoglobulins"/>
    <property type="match status" value="2"/>
</dbReference>
<dbReference type="InterPro" id="IPR003599">
    <property type="entry name" value="Ig_sub"/>
</dbReference>
<dbReference type="InterPro" id="IPR052598">
    <property type="entry name" value="IgSF_CEA-related"/>
</dbReference>
<dbReference type="SUPFAM" id="SSF48726">
    <property type="entry name" value="Immunoglobulin"/>
    <property type="match status" value="2"/>
</dbReference>
<dbReference type="EMBL" id="UZAN01042211">
    <property type="protein sequence ID" value="VDP75316.1"/>
    <property type="molecule type" value="Genomic_DNA"/>
</dbReference>
<keyword evidence="4" id="KW-0393">Immunoglobulin domain</keyword>
<feature type="domain" description="Ig-like" evidence="5">
    <location>
        <begin position="9"/>
        <end position="101"/>
    </location>
</feature>
<keyword evidence="2" id="KW-1015">Disulfide bond</keyword>
<keyword evidence="7" id="KW-1185">Reference proteome</keyword>
<dbReference type="PANTHER" id="PTHR44337:SF20">
    <property type="entry name" value="CARCINOEMBRYONIC ANTIGEN-RELATED CELL ADHESION MOLECULE 5-RELATED"/>
    <property type="match status" value="1"/>
</dbReference>
<reference evidence="8" key="1">
    <citation type="submission" date="2016-06" db="UniProtKB">
        <authorList>
            <consortium name="WormBaseParasite"/>
        </authorList>
    </citation>
    <scope>IDENTIFICATION</scope>
</reference>
<reference evidence="6 7" key="2">
    <citation type="submission" date="2018-11" db="EMBL/GenBank/DDBJ databases">
        <authorList>
            <consortium name="Pathogen Informatics"/>
        </authorList>
    </citation>
    <scope>NUCLEOTIDE SEQUENCE [LARGE SCALE GENOMIC DNA]</scope>
    <source>
        <strain evidence="6 7">Egypt</strain>
    </source>
</reference>
<feature type="domain" description="Ig-like" evidence="5">
    <location>
        <begin position="107"/>
        <end position="186"/>
    </location>
</feature>
<evidence type="ECO:0000313" key="8">
    <source>
        <dbReference type="WBParaSite" id="ECPE_0000537401-mRNA-1"/>
    </source>
</evidence>
<dbReference type="SMART" id="SM00408">
    <property type="entry name" value="IGc2"/>
    <property type="match status" value="2"/>
</dbReference>
<dbReference type="SMART" id="SM00409">
    <property type="entry name" value="IG"/>
    <property type="match status" value="2"/>
</dbReference>
<accession>A0A183AEH6</accession>
<dbReference type="AlphaFoldDB" id="A0A183AEH6"/>
<dbReference type="OrthoDB" id="2413561at2759"/>
<evidence type="ECO:0000259" key="5">
    <source>
        <dbReference type="PROSITE" id="PS50835"/>
    </source>
</evidence>